<evidence type="ECO:0000313" key="2">
    <source>
        <dbReference type="EMBL" id="ACE84078.1"/>
    </source>
</evidence>
<organism evidence="2 3">
    <name type="scientific">Cellvibrio japonicus (strain Ueda107)</name>
    <name type="common">Pseudomonas fluorescens subsp. cellulosa</name>
    <dbReference type="NCBI Taxonomy" id="498211"/>
    <lineage>
        <taxon>Bacteria</taxon>
        <taxon>Pseudomonadati</taxon>
        <taxon>Pseudomonadota</taxon>
        <taxon>Gammaproteobacteria</taxon>
        <taxon>Cellvibrionales</taxon>
        <taxon>Cellvibrionaceae</taxon>
        <taxon>Cellvibrio</taxon>
    </lineage>
</organism>
<dbReference type="KEGG" id="cja:CJA_3368"/>
<dbReference type="EMBL" id="CP000934">
    <property type="protein sequence ID" value="ACE84078.1"/>
    <property type="molecule type" value="Genomic_DNA"/>
</dbReference>
<gene>
    <name evidence="2" type="ordered locus">CJA_3368</name>
</gene>
<protein>
    <submittedName>
        <fullName evidence="2">Uncharacterized protein</fullName>
    </submittedName>
</protein>
<reference evidence="2 3" key="1">
    <citation type="journal article" date="2008" name="J. Bacteriol.">
        <title>Insights into plant cell wall degradation from the genome sequence of the soil bacterium Cellvibrio japonicus.</title>
        <authorList>
            <person name="Deboy R.T."/>
            <person name="Mongodin E.F."/>
            <person name="Fouts D.E."/>
            <person name="Tailford L.E."/>
            <person name="Khouri H."/>
            <person name="Emerson J.B."/>
            <person name="Mohamoud Y."/>
            <person name="Watkins K."/>
            <person name="Henrissat B."/>
            <person name="Gilbert H.J."/>
            <person name="Nelson K.E."/>
        </authorList>
    </citation>
    <scope>NUCLEOTIDE SEQUENCE [LARGE SCALE GENOMIC DNA]</scope>
    <source>
        <strain evidence="2 3">Ueda107</strain>
    </source>
</reference>
<evidence type="ECO:0000313" key="3">
    <source>
        <dbReference type="Proteomes" id="UP000001036"/>
    </source>
</evidence>
<dbReference type="Proteomes" id="UP000001036">
    <property type="component" value="Chromosome"/>
</dbReference>
<dbReference type="HOGENOM" id="CLU_370365_0_0_6"/>
<keyword evidence="3" id="KW-1185">Reference proteome</keyword>
<name>B3PF54_CELJU</name>
<sequence>MHVFPGFYPLFGRWQARVFFLDWRLINYVEAFMYQHIQKVLLSLCLTLSLAALSACGGGGGGGDSKPVTPVSSIAPGSEAASSVTLSSVGDNPSSAGISSIAPSSGAASSITPSSAGANPSSASSMSSSSVSSLSVSSPVSSAASSPGVSGTWTIDAIEDGTECGEEETYSYTTTYVVVQTGSALSVMEGEETYQGTLDGSTLNWSGIIQEDGGITNLNVTATINGDAITGSSSWTYVLAGSDGEDDFTCSGTTQFSGTRTQPVAGSASSASSVQTSVAPVLSSAASLSSSVSSEASTSSLAPVATSSASASSIASSVASSITTSAANSSVSVSSPASSAGLVEVGKRSTFTFPITLGTNSGIPTQTLTSFLDISQQVHLAWVGASEDAGQRLHYGKVDASGTLDSTPATHPHFDLIWSVNMAVSEAGSPHMVFQGRRDTSISSSNSGNLGIYYVGPDFSATKVSSNPETETLKTAGLYDAYVNGRPDIFLDAGDNPHIIYDVASNSATSYKRYAALASASSGWQPAQLFNAGELLKKTVSPDHEYQVTHYASTSGPFIRMDISDYHIHAFTDNSYSSLTGYGGYTNVTDVQAVSDGEGNTYAIWLRDKTETDTEEGDYAFYMARLSAEGTFDELLRLPVVTESITGNFAPVTIDPLTGHVYLMYFEGFLGSLSKTHLMVYAPEHGAVQHFVLPTGLGVPYGKGSLWAYDNTLSYVAYSNSTKLVYVTLWENIDLQWDLPDSQATAITPLH</sequence>
<evidence type="ECO:0000256" key="1">
    <source>
        <dbReference type="SAM" id="MobiDB-lite"/>
    </source>
</evidence>
<feature type="region of interest" description="Disordered" evidence="1">
    <location>
        <begin position="251"/>
        <end position="270"/>
    </location>
</feature>
<dbReference type="AlphaFoldDB" id="B3PF54"/>
<accession>B3PF54</accession>
<proteinExistence type="predicted"/>
<feature type="compositionally biased region" description="Polar residues" evidence="1">
    <location>
        <begin position="251"/>
        <end position="262"/>
    </location>
</feature>